<dbReference type="InterPro" id="IPR002347">
    <property type="entry name" value="SDR_fam"/>
</dbReference>
<dbReference type="PANTHER" id="PTHR48107:SF7">
    <property type="entry name" value="RE15974P"/>
    <property type="match status" value="1"/>
</dbReference>
<dbReference type="AlphaFoldDB" id="A0A558BS30"/>
<dbReference type="PANTHER" id="PTHR48107">
    <property type="entry name" value="NADPH-DEPENDENT ALDEHYDE REDUCTASE-LIKE PROTEIN, CHLOROPLASTIC-RELATED"/>
    <property type="match status" value="1"/>
</dbReference>
<gene>
    <name evidence="3" type="ORF">FNT36_16860</name>
</gene>
<reference evidence="3 4" key="1">
    <citation type="submission" date="2019-07" db="EMBL/GenBank/DDBJ databases">
        <title>Hymenobacter sp. straun FUR1 Genome sequencing and assembly.</title>
        <authorList>
            <person name="Chhetri G."/>
        </authorList>
    </citation>
    <scope>NUCLEOTIDE SEQUENCE [LARGE SCALE GENOMIC DNA]</scope>
    <source>
        <strain evidence="3 4">Fur1</strain>
    </source>
</reference>
<dbReference type="PRINTS" id="PR00081">
    <property type="entry name" value="GDHRDH"/>
</dbReference>
<accession>A0A558BS30</accession>
<dbReference type="OrthoDB" id="4481821at2"/>
<evidence type="ECO:0000313" key="4">
    <source>
        <dbReference type="Proteomes" id="UP000317624"/>
    </source>
</evidence>
<evidence type="ECO:0000256" key="2">
    <source>
        <dbReference type="ARBA" id="ARBA00023002"/>
    </source>
</evidence>
<comment type="caution">
    <text evidence="3">The sequence shown here is derived from an EMBL/GenBank/DDBJ whole genome shotgun (WGS) entry which is preliminary data.</text>
</comment>
<dbReference type="SUPFAM" id="SSF51735">
    <property type="entry name" value="NAD(P)-binding Rossmann-fold domains"/>
    <property type="match status" value="1"/>
</dbReference>
<dbReference type="Pfam" id="PF13561">
    <property type="entry name" value="adh_short_C2"/>
    <property type="match status" value="1"/>
</dbReference>
<dbReference type="RefSeq" id="WP_144850078.1">
    <property type="nucleotide sequence ID" value="NZ_VMRJ01000004.1"/>
</dbReference>
<comment type="similarity">
    <text evidence="1">Belongs to the short-chain dehydrogenases/reductases (SDR) family.</text>
</comment>
<dbReference type="Proteomes" id="UP000317624">
    <property type="component" value="Unassembled WGS sequence"/>
</dbReference>
<dbReference type="EMBL" id="VMRJ01000004">
    <property type="protein sequence ID" value="TVT39326.1"/>
    <property type="molecule type" value="Genomic_DNA"/>
</dbReference>
<proteinExistence type="inferred from homology"/>
<dbReference type="GO" id="GO:0016614">
    <property type="term" value="F:oxidoreductase activity, acting on CH-OH group of donors"/>
    <property type="evidence" value="ECO:0007669"/>
    <property type="project" value="UniProtKB-ARBA"/>
</dbReference>
<sequence>MKTLANKVALVTGSARGLGRAIAERYAALGASVVLNYYRDQAAADEVLRTVQALGVPAIAVQADMSRVADIERLFAEAQRAYGRLDIVVANAGVELVDLPATDFTEAQFDHLFSLNAKGTYFTLQQGARAVADNGRLLYVASSTTAFPAPGMAVYGGSKTPGRYLIDVLAKELGPRGITANSIIPYATAGAGIFTEGHSSVEYLIVANPMGRLATVADVANVAEFFASDLASFVSGQHLLVNGGANL</sequence>
<protein>
    <submittedName>
        <fullName evidence="3">SDR family oxidoreductase</fullName>
    </submittedName>
</protein>
<keyword evidence="2" id="KW-0560">Oxidoreductase</keyword>
<organism evidence="3 4">
    <name type="scientific">Hymenobacter setariae</name>
    <dbReference type="NCBI Taxonomy" id="2594794"/>
    <lineage>
        <taxon>Bacteria</taxon>
        <taxon>Pseudomonadati</taxon>
        <taxon>Bacteroidota</taxon>
        <taxon>Cytophagia</taxon>
        <taxon>Cytophagales</taxon>
        <taxon>Hymenobacteraceae</taxon>
        <taxon>Hymenobacter</taxon>
    </lineage>
</organism>
<evidence type="ECO:0000256" key="1">
    <source>
        <dbReference type="ARBA" id="ARBA00006484"/>
    </source>
</evidence>
<keyword evidence="4" id="KW-1185">Reference proteome</keyword>
<dbReference type="FunFam" id="3.40.50.720:FF:000084">
    <property type="entry name" value="Short-chain dehydrogenase reductase"/>
    <property type="match status" value="1"/>
</dbReference>
<evidence type="ECO:0000313" key="3">
    <source>
        <dbReference type="EMBL" id="TVT39326.1"/>
    </source>
</evidence>
<name>A0A558BS30_9BACT</name>
<dbReference type="InterPro" id="IPR036291">
    <property type="entry name" value="NAD(P)-bd_dom_sf"/>
</dbReference>
<dbReference type="Gene3D" id="3.40.50.720">
    <property type="entry name" value="NAD(P)-binding Rossmann-like Domain"/>
    <property type="match status" value="1"/>
</dbReference>